<dbReference type="Gene3D" id="3.40.50.300">
    <property type="entry name" value="P-loop containing nucleotide triphosphate hydrolases"/>
    <property type="match status" value="2"/>
</dbReference>
<keyword evidence="12" id="KW-1185">Reference proteome</keyword>
<dbReference type="PROSITE" id="PS50893">
    <property type="entry name" value="ABC_TRANSPORTER_2"/>
    <property type="match status" value="2"/>
</dbReference>
<keyword evidence="2" id="KW-1003">Cell membrane</keyword>
<feature type="domain" description="ABC transporter" evidence="10">
    <location>
        <begin position="259"/>
        <end position="525"/>
    </location>
</feature>
<evidence type="ECO:0000313" key="12">
    <source>
        <dbReference type="Proteomes" id="UP000319769"/>
    </source>
</evidence>
<evidence type="ECO:0000256" key="9">
    <source>
        <dbReference type="SAM" id="MobiDB-lite"/>
    </source>
</evidence>
<dbReference type="RefSeq" id="WP_144747031.1">
    <property type="nucleotide sequence ID" value="NZ_VMNW02000007.1"/>
</dbReference>
<evidence type="ECO:0000256" key="5">
    <source>
        <dbReference type="ARBA" id="ARBA00022741"/>
    </source>
</evidence>
<reference evidence="11" key="1">
    <citation type="submission" date="2019-09" db="EMBL/GenBank/DDBJ databases">
        <authorList>
            <person name="Teo W.F.A."/>
            <person name="Duangmal K."/>
        </authorList>
    </citation>
    <scope>NUCLEOTIDE SEQUENCE [LARGE SCALE GENOMIC DNA]</scope>
    <source>
        <strain evidence="11">K81G1</strain>
    </source>
</reference>
<evidence type="ECO:0000256" key="8">
    <source>
        <dbReference type="ARBA" id="ARBA00023136"/>
    </source>
</evidence>
<dbReference type="Pfam" id="PF00005">
    <property type="entry name" value="ABC_tran"/>
    <property type="match status" value="2"/>
</dbReference>
<keyword evidence="7" id="KW-1278">Translocase</keyword>
<dbReference type="Proteomes" id="UP000319769">
    <property type="component" value="Unassembled WGS sequence"/>
</dbReference>
<dbReference type="GO" id="GO:0016887">
    <property type="term" value="F:ATP hydrolysis activity"/>
    <property type="evidence" value="ECO:0007669"/>
    <property type="project" value="InterPro"/>
</dbReference>
<dbReference type="PANTHER" id="PTHR43790:SF3">
    <property type="entry name" value="D-ALLOSE IMPORT ATP-BINDING PROTEIN ALSA-RELATED"/>
    <property type="match status" value="1"/>
</dbReference>
<feature type="region of interest" description="Disordered" evidence="9">
    <location>
        <begin position="505"/>
        <end position="526"/>
    </location>
</feature>
<dbReference type="SMART" id="SM00382">
    <property type="entry name" value="AAA"/>
    <property type="match status" value="2"/>
</dbReference>
<dbReference type="CDD" id="cd03216">
    <property type="entry name" value="ABC_Carb_Monos_I"/>
    <property type="match status" value="1"/>
</dbReference>
<dbReference type="InterPro" id="IPR050107">
    <property type="entry name" value="ABC_carbohydrate_import_ATPase"/>
</dbReference>
<evidence type="ECO:0000256" key="3">
    <source>
        <dbReference type="ARBA" id="ARBA00022597"/>
    </source>
</evidence>
<feature type="domain" description="ABC transporter" evidence="10">
    <location>
        <begin position="12"/>
        <end position="245"/>
    </location>
</feature>
<keyword evidence="6 11" id="KW-0067">ATP-binding</keyword>
<evidence type="ECO:0000256" key="7">
    <source>
        <dbReference type="ARBA" id="ARBA00022967"/>
    </source>
</evidence>
<keyword evidence="5" id="KW-0547">Nucleotide-binding</keyword>
<dbReference type="GO" id="GO:0005524">
    <property type="term" value="F:ATP binding"/>
    <property type="evidence" value="ECO:0007669"/>
    <property type="project" value="UniProtKB-KW"/>
</dbReference>
<comment type="caution">
    <text evidence="11">The sequence shown here is derived from an EMBL/GenBank/DDBJ whole genome shotgun (WGS) entry which is preliminary data.</text>
</comment>
<organism evidence="11 12">
    <name type="scientific">Amycolatopsis acidicola</name>
    <dbReference type="NCBI Taxonomy" id="2596893"/>
    <lineage>
        <taxon>Bacteria</taxon>
        <taxon>Bacillati</taxon>
        <taxon>Actinomycetota</taxon>
        <taxon>Actinomycetes</taxon>
        <taxon>Pseudonocardiales</taxon>
        <taxon>Pseudonocardiaceae</taxon>
        <taxon>Amycolatopsis</taxon>
    </lineage>
</organism>
<dbReference type="InterPro" id="IPR003439">
    <property type="entry name" value="ABC_transporter-like_ATP-bd"/>
</dbReference>
<dbReference type="AlphaFoldDB" id="A0A5N0VI35"/>
<evidence type="ECO:0000256" key="6">
    <source>
        <dbReference type="ARBA" id="ARBA00022840"/>
    </source>
</evidence>
<dbReference type="PROSITE" id="PS00211">
    <property type="entry name" value="ABC_TRANSPORTER_1"/>
    <property type="match status" value="1"/>
</dbReference>
<evidence type="ECO:0000256" key="1">
    <source>
        <dbReference type="ARBA" id="ARBA00022448"/>
    </source>
</evidence>
<dbReference type="OrthoDB" id="8416490at2"/>
<evidence type="ECO:0000259" key="10">
    <source>
        <dbReference type="PROSITE" id="PS50893"/>
    </source>
</evidence>
<dbReference type="InterPro" id="IPR027417">
    <property type="entry name" value="P-loop_NTPase"/>
</dbReference>
<dbReference type="InterPro" id="IPR003593">
    <property type="entry name" value="AAA+_ATPase"/>
</dbReference>
<evidence type="ECO:0000256" key="2">
    <source>
        <dbReference type="ARBA" id="ARBA00022475"/>
    </source>
</evidence>
<dbReference type="SUPFAM" id="SSF52540">
    <property type="entry name" value="P-loop containing nucleoside triphosphate hydrolases"/>
    <property type="match status" value="2"/>
</dbReference>
<name>A0A5N0VI35_9PSEU</name>
<keyword evidence="1" id="KW-0813">Transport</keyword>
<evidence type="ECO:0000313" key="11">
    <source>
        <dbReference type="EMBL" id="KAA9164381.1"/>
    </source>
</evidence>
<dbReference type="CDD" id="cd03215">
    <property type="entry name" value="ABC_Carb_Monos_II"/>
    <property type="match status" value="1"/>
</dbReference>
<evidence type="ECO:0000256" key="4">
    <source>
        <dbReference type="ARBA" id="ARBA00022737"/>
    </source>
</evidence>
<keyword evidence="3" id="KW-0762">Sugar transport</keyword>
<sequence>MLYDGVDGAPAIAIRGLTKRFGPTTALAGVDLSVRRGESRALIGRNGAGKSTLISILTGLSTADEGDIRLYGEPVRPDSSASDIACVFQRTTLVPGLTAAENIFLGDRRHQRRGGFLDWRAVRRDAVALLDEWGCARIADRDVASLAPVERKIVEICRALSRGPSILLLDEPTAGLDEGASRLLFDRLASARARGVTIIYVSHHLDELYEVCDSITVLRDGTDVHTGPVNEVSVARIVELMIGPVEASQGVREVADRAIEREDVLVSLRAVSVAGAVQDVSLDIARGECVGLTGLDGAGHIQLAGVIAGTTRVSAGTALLNGRPIDGGNVRAAIAAGIGSVPEDRHHDGFVPGLSVEENATMTILPRLSRRFGVVDRRRRRSIFTGLASEWAIKISGPDQAAEELSGGNQQKVVLARALASDPDLIVLINPTAGVDVAAKESIYRTIVKLLRRGCTVVVCSSDDADLAICDRTVAVVKNRIGRELASGWDEATLVAAIHGGDDHQPADSELAPARVSTNHNGKDAS</sequence>
<protein>
    <submittedName>
        <fullName evidence="11">Sugar ABC transporter ATP-binding protein</fullName>
    </submittedName>
</protein>
<keyword evidence="8" id="KW-0472">Membrane</keyword>
<dbReference type="InterPro" id="IPR017871">
    <property type="entry name" value="ABC_transporter-like_CS"/>
</dbReference>
<gene>
    <name evidence="11" type="ORF">FPZ12_007240</name>
</gene>
<proteinExistence type="predicted"/>
<accession>A0A5N0VI35</accession>
<dbReference type="EMBL" id="VMNW02000007">
    <property type="protein sequence ID" value="KAA9164381.1"/>
    <property type="molecule type" value="Genomic_DNA"/>
</dbReference>
<dbReference type="PANTHER" id="PTHR43790">
    <property type="entry name" value="CARBOHYDRATE TRANSPORT ATP-BINDING PROTEIN MG119-RELATED"/>
    <property type="match status" value="1"/>
</dbReference>
<keyword evidence="4" id="KW-0677">Repeat</keyword>